<dbReference type="AlphaFoldDB" id="A0AAF0BQY2"/>
<evidence type="ECO:0008006" key="4">
    <source>
        <dbReference type="Google" id="ProtNLM"/>
    </source>
</evidence>
<dbReference type="Pfam" id="PF07676">
    <property type="entry name" value="PD40"/>
    <property type="match status" value="1"/>
</dbReference>
<dbReference type="InterPro" id="IPR011659">
    <property type="entry name" value="WD40"/>
</dbReference>
<dbReference type="PANTHER" id="PTHR36842:SF1">
    <property type="entry name" value="PROTEIN TOLB"/>
    <property type="match status" value="1"/>
</dbReference>
<proteinExistence type="inferred from homology"/>
<dbReference type="RefSeq" id="WP_272735143.1">
    <property type="nucleotide sequence ID" value="NZ_CP116942.1"/>
</dbReference>
<evidence type="ECO:0000256" key="1">
    <source>
        <dbReference type="ARBA" id="ARBA00009820"/>
    </source>
</evidence>
<evidence type="ECO:0000313" key="2">
    <source>
        <dbReference type="EMBL" id="WCO65616.1"/>
    </source>
</evidence>
<comment type="similarity">
    <text evidence="1">Belongs to the TolB family.</text>
</comment>
<sequence length="294" mass="31610">MRKDIWAWDPDGGTVRTSPGDGAYMQACIHPEGAEVVFWGGPPEARPRLWLSPTDRADPVALTAPDVGARHGSFGLAGDRIAFTSDAASGAPGGSMADETPAGNPTSGHWNLFTMAVDGSDVRQVTDGPWVDQRPALSPDGTTIAFVSDRGLGLWLVPADGSRDPEPLDEGLFLYRPAWAPDGASLYAFHIARDRRRVGIVDLGTRTFTPFANDDRGNTHGPWPDPRGDRLTVHSDREGSWRLWELPLDGSPMQRLDPPGHDSAVCAHGTRARDGRLTFDGVAMTELTGRGEPS</sequence>
<organism evidence="2 3">
    <name type="scientific">Iamia majanohamensis</name>
    <dbReference type="NCBI Taxonomy" id="467976"/>
    <lineage>
        <taxon>Bacteria</taxon>
        <taxon>Bacillati</taxon>
        <taxon>Actinomycetota</taxon>
        <taxon>Acidimicrobiia</taxon>
        <taxon>Acidimicrobiales</taxon>
        <taxon>Iamiaceae</taxon>
        <taxon>Iamia</taxon>
    </lineage>
</organism>
<evidence type="ECO:0000313" key="3">
    <source>
        <dbReference type="Proteomes" id="UP001216390"/>
    </source>
</evidence>
<accession>A0AAF0BQY2</accession>
<dbReference type="Gene3D" id="2.120.10.30">
    <property type="entry name" value="TolB, C-terminal domain"/>
    <property type="match status" value="2"/>
</dbReference>
<dbReference type="PANTHER" id="PTHR36842">
    <property type="entry name" value="PROTEIN TOLB HOMOLOG"/>
    <property type="match status" value="1"/>
</dbReference>
<name>A0AAF0BQY2_9ACTN</name>
<protein>
    <recommendedName>
        <fullName evidence="4">WD40 repeat protein</fullName>
    </recommendedName>
</protein>
<dbReference type="Proteomes" id="UP001216390">
    <property type="component" value="Chromosome"/>
</dbReference>
<keyword evidence="3" id="KW-1185">Reference proteome</keyword>
<reference evidence="2" key="1">
    <citation type="submission" date="2023-01" db="EMBL/GenBank/DDBJ databases">
        <title>The diversity of Class Acidimicrobiia in South China Sea sediment environments and the proposal of Iamia marina sp. nov., a novel species of the genus Iamia.</title>
        <authorList>
            <person name="He Y."/>
            <person name="Tian X."/>
        </authorList>
    </citation>
    <scope>NUCLEOTIDE SEQUENCE</scope>
    <source>
        <strain evidence="2">DSM 19957</strain>
    </source>
</reference>
<gene>
    <name evidence="2" type="ORF">PO878_14015</name>
</gene>
<dbReference type="KEGG" id="ima:PO878_14015"/>
<dbReference type="EMBL" id="CP116942">
    <property type="protein sequence ID" value="WCO65616.1"/>
    <property type="molecule type" value="Genomic_DNA"/>
</dbReference>
<dbReference type="SUPFAM" id="SSF82171">
    <property type="entry name" value="DPP6 N-terminal domain-like"/>
    <property type="match status" value="1"/>
</dbReference>
<dbReference type="InterPro" id="IPR011042">
    <property type="entry name" value="6-blade_b-propeller_TolB-like"/>
</dbReference>